<protein>
    <submittedName>
        <fullName evidence="1">Uncharacterized protein</fullName>
    </submittedName>
</protein>
<dbReference type="EMBL" id="AZGO01000008">
    <property type="protein sequence ID" value="KRM37846.1"/>
    <property type="molecule type" value="Genomic_DNA"/>
</dbReference>
<name>A0A922PW88_9LACO</name>
<comment type="caution">
    <text evidence="1">The sequence shown here is derived from an EMBL/GenBank/DDBJ whole genome shotgun (WGS) entry which is preliminary data.</text>
</comment>
<dbReference type="Proteomes" id="UP000051085">
    <property type="component" value="Unassembled WGS sequence"/>
</dbReference>
<reference evidence="1 2" key="1">
    <citation type="journal article" date="2015" name="Genome Announc.">
        <title>Expanding the biotechnology potential of lactobacilli through comparative genomics of 213 strains and associated genera.</title>
        <authorList>
            <person name="Sun Z."/>
            <person name="Harris H.M."/>
            <person name="McCann A."/>
            <person name="Guo C."/>
            <person name="Argimon S."/>
            <person name="Zhang W."/>
            <person name="Yang X."/>
            <person name="Jeffery I.B."/>
            <person name="Cooney J.C."/>
            <person name="Kagawa T.F."/>
            <person name="Liu W."/>
            <person name="Song Y."/>
            <person name="Salvetti E."/>
            <person name="Wrobel A."/>
            <person name="Rasinkangas P."/>
            <person name="Parkhill J."/>
            <person name="Rea M.C."/>
            <person name="O'Sullivan O."/>
            <person name="Ritari J."/>
            <person name="Douillard F.P."/>
            <person name="Paul Ross R."/>
            <person name="Yang R."/>
            <person name="Briner A.E."/>
            <person name="Felis G.E."/>
            <person name="de Vos W.M."/>
            <person name="Barrangou R."/>
            <person name="Klaenhammer T.R."/>
            <person name="Caufield P.W."/>
            <person name="Cui Y."/>
            <person name="Zhang H."/>
            <person name="O'Toole P.W."/>
        </authorList>
    </citation>
    <scope>NUCLEOTIDE SEQUENCE [LARGE SCALE GENOMIC DNA]</scope>
    <source>
        <strain evidence="1 2">DSM 8475</strain>
    </source>
</reference>
<accession>A0A922PW88</accession>
<proteinExistence type="predicted"/>
<evidence type="ECO:0000313" key="2">
    <source>
        <dbReference type="Proteomes" id="UP000051085"/>
    </source>
</evidence>
<evidence type="ECO:0000313" key="1">
    <source>
        <dbReference type="EMBL" id="KRM37846.1"/>
    </source>
</evidence>
<organism evidence="1 2">
    <name type="scientific">Limosilactobacillus pontis DSM 8475</name>
    <dbReference type="NCBI Taxonomy" id="1423794"/>
    <lineage>
        <taxon>Bacteria</taxon>
        <taxon>Bacillati</taxon>
        <taxon>Bacillota</taxon>
        <taxon>Bacilli</taxon>
        <taxon>Lactobacillales</taxon>
        <taxon>Lactobacillaceae</taxon>
        <taxon>Limosilactobacillus</taxon>
    </lineage>
</organism>
<dbReference type="RefSeq" id="WP_057805758.1">
    <property type="nucleotide sequence ID" value="NZ_AZGO01000008.1"/>
</dbReference>
<dbReference type="AlphaFoldDB" id="A0A922PW88"/>
<gene>
    <name evidence="1" type="ORF">FD34_GL000461</name>
</gene>
<dbReference type="GeneID" id="87979240"/>
<sequence>MPRGQWQTKHGYCQIKYSWRQAGWRYEARWHERIPKAKLITRPSWRLDRVRPGKGYGPHVQPRLAETRVGDRWLPLRRIRYAAVRYNHGQATTADIQMLRAAHPVAVAKPFPGK</sequence>